<protein>
    <recommendedName>
        <fullName evidence="2 8">Site-specific DNA-methyltransferase (adenine-specific)</fullName>
        <ecNumber evidence="2 8">2.1.1.72</ecNumber>
    </recommendedName>
</protein>
<evidence type="ECO:0000256" key="1">
    <source>
        <dbReference type="ARBA" id="ARBA00006594"/>
    </source>
</evidence>
<dbReference type="eggNOG" id="COG0338">
    <property type="taxonomic scope" value="Bacteria"/>
</dbReference>
<keyword evidence="10" id="KW-1185">Reference proteome</keyword>
<evidence type="ECO:0000256" key="8">
    <source>
        <dbReference type="RuleBase" id="RU361257"/>
    </source>
</evidence>
<name>V5RKE5_SPIAP</name>
<dbReference type="GO" id="GO:0032259">
    <property type="term" value="P:methylation"/>
    <property type="evidence" value="ECO:0007669"/>
    <property type="project" value="UniProtKB-KW"/>
</dbReference>
<evidence type="ECO:0000256" key="7">
    <source>
        <dbReference type="PIRSR" id="PIRSR000398-1"/>
    </source>
</evidence>
<dbReference type="InterPro" id="IPR012327">
    <property type="entry name" value="MeTrfase_D12"/>
</dbReference>
<feature type="binding site" evidence="7">
    <location>
        <position position="7"/>
    </location>
    <ligand>
        <name>S-adenosyl-L-methionine</name>
        <dbReference type="ChEBI" id="CHEBI:59789"/>
    </ligand>
</feature>
<dbReference type="EMBL" id="CP006682">
    <property type="protein sequence ID" value="AHB36280.1"/>
    <property type="molecule type" value="Genomic_DNA"/>
</dbReference>
<dbReference type="PANTHER" id="PTHR30481">
    <property type="entry name" value="DNA ADENINE METHYLASE"/>
    <property type="match status" value="1"/>
</dbReference>
<evidence type="ECO:0000256" key="4">
    <source>
        <dbReference type="ARBA" id="ARBA00022679"/>
    </source>
</evidence>
<dbReference type="STRING" id="1276258.SAPIS_v1c04350"/>
<dbReference type="OrthoDB" id="9805629at2"/>
<keyword evidence="4 8" id="KW-0808">Transferase</keyword>
<dbReference type="GO" id="GO:0009307">
    <property type="term" value="P:DNA restriction-modification system"/>
    <property type="evidence" value="ECO:0007669"/>
    <property type="project" value="InterPro"/>
</dbReference>
<dbReference type="Proteomes" id="UP000018550">
    <property type="component" value="Chromosome"/>
</dbReference>
<dbReference type="PROSITE" id="PS00092">
    <property type="entry name" value="N6_MTASE"/>
    <property type="match status" value="1"/>
</dbReference>
<dbReference type="EC" id="2.1.1.72" evidence="2 8"/>
<dbReference type="Gene3D" id="1.10.1020.10">
    <property type="entry name" value="Adenine-specific Methyltransferase, Domain 2"/>
    <property type="match status" value="1"/>
</dbReference>
<evidence type="ECO:0000313" key="9">
    <source>
        <dbReference type="EMBL" id="AHB36280.1"/>
    </source>
</evidence>
<reference evidence="9 10" key="1">
    <citation type="journal article" date="2014" name="Genome Announc.">
        <title>Complete Genome Sequence of Spiroplasma apis B31T (ATCC 33834), a Bacterium Associated with May Disease of Honeybees (Apis mellifera).</title>
        <authorList>
            <person name="Ku C."/>
            <person name="Lo W.S."/>
            <person name="Chen L.L."/>
            <person name="Kuo C.H."/>
        </authorList>
    </citation>
    <scope>NUCLEOTIDE SEQUENCE [LARGE SCALE GENOMIC DNA]</scope>
    <source>
        <strain evidence="9">B31</strain>
    </source>
</reference>
<evidence type="ECO:0000256" key="3">
    <source>
        <dbReference type="ARBA" id="ARBA00022603"/>
    </source>
</evidence>
<dbReference type="KEGG" id="sapi:SAPIS_v1c04350"/>
<comment type="similarity">
    <text evidence="1 8">Belongs to the N(4)/N(6)-methyltransferase family.</text>
</comment>
<dbReference type="InterPro" id="IPR002052">
    <property type="entry name" value="DNA_methylase_N6_adenine_CS"/>
</dbReference>
<dbReference type="InterPro" id="IPR012263">
    <property type="entry name" value="M_m6A_EcoRV"/>
</dbReference>
<dbReference type="Gene3D" id="3.40.50.150">
    <property type="entry name" value="Vaccinia Virus protein VP39"/>
    <property type="match status" value="1"/>
</dbReference>
<dbReference type="InterPro" id="IPR023095">
    <property type="entry name" value="Ade_MeTrfase_dom_2"/>
</dbReference>
<sequence length="270" mass="32264">MKPIVKWVGGKTQLLNDIKQRLPEKFNRYIELFVGGGAVFLNLQYEKTIINDLNSELINMYECIRDNYIEVIKYIEIFRIKYNSNPRKFYYELRSLEKYQNDFERAARTIFLNKTCFNGLYRQNKNHKFNVPWNQKTIAPNIYELDNLEEISTFLKSVKILNLDFKDTLNLVKKNDFVYIDPPYDKLNNNTFANYSGNDFLRFQQEELKIFCDEISKKGAFFMVSNHNTEFIKDLYKEYSIDVVMAKRNVNSNGQKRGKIEEVLITNYRK</sequence>
<dbReference type="GO" id="GO:0006298">
    <property type="term" value="P:mismatch repair"/>
    <property type="evidence" value="ECO:0007669"/>
    <property type="project" value="TreeGrafter"/>
</dbReference>
<dbReference type="PATRIC" id="fig|1276258.3.peg.436"/>
<dbReference type="PIRSF" id="PIRSF000398">
    <property type="entry name" value="M_m6A_EcoRV"/>
    <property type="match status" value="1"/>
</dbReference>
<dbReference type="NCBIfam" id="TIGR00571">
    <property type="entry name" value="dam"/>
    <property type="match status" value="1"/>
</dbReference>
<evidence type="ECO:0000256" key="5">
    <source>
        <dbReference type="ARBA" id="ARBA00022691"/>
    </source>
</evidence>
<keyword evidence="5 8" id="KW-0949">S-adenosyl-L-methionine</keyword>
<dbReference type="HOGENOM" id="CLU_063430_0_0_14"/>
<feature type="binding site" evidence="7">
    <location>
        <position position="11"/>
    </location>
    <ligand>
        <name>S-adenosyl-L-methionine</name>
        <dbReference type="ChEBI" id="CHEBI:59789"/>
    </ligand>
</feature>
<feature type="binding site" evidence="7">
    <location>
        <position position="52"/>
    </location>
    <ligand>
        <name>S-adenosyl-L-methionine</name>
        <dbReference type="ChEBI" id="CHEBI:59789"/>
    </ligand>
</feature>
<accession>V5RKE5</accession>
<dbReference type="GO" id="GO:1904047">
    <property type="term" value="F:S-adenosyl-L-methionine binding"/>
    <property type="evidence" value="ECO:0007669"/>
    <property type="project" value="TreeGrafter"/>
</dbReference>
<dbReference type="RefSeq" id="WP_023789219.1">
    <property type="nucleotide sequence ID" value="NC_022998.1"/>
</dbReference>
<proteinExistence type="inferred from homology"/>
<dbReference type="AlphaFoldDB" id="V5RKE5"/>
<evidence type="ECO:0000256" key="6">
    <source>
        <dbReference type="ARBA" id="ARBA00047942"/>
    </source>
</evidence>
<feature type="binding site" evidence="7">
    <location>
        <position position="181"/>
    </location>
    <ligand>
        <name>S-adenosyl-L-methionine</name>
        <dbReference type="ChEBI" id="CHEBI:59789"/>
    </ligand>
</feature>
<organism evidence="9 10">
    <name type="scientific">Spiroplasma apis B31</name>
    <dbReference type="NCBI Taxonomy" id="1276258"/>
    <lineage>
        <taxon>Bacteria</taxon>
        <taxon>Bacillati</taxon>
        <taxon>Mycoplasmatota</taxon>
        <taxon>Mollicutes</taxon>
        <taxon>Entomoplasmatales</taxon>
        <taxon>Spiroplasmataceae</taxon>
        <taxon>Spiroplasma</taxon>
    </lineage>
</organism>
<dbReference type="Pfam" id="PF02086">
    <property type="entry name" value="MethyltransfD12"/>
    <property type="match status" value="1"/>
</dbReference>
<dbReference type="GO" id="GO:0009007">
    <property type="term" value="F:site-specific DNA-methyltransferase (adenine-specific) activity"/>
    <property type="evidence" value="ECO:0007669"/>
    <property type="project" value="UniProtKB-UniRule"/>
</dbReference>
<dbReference type="PRINTS" id="PR00505">
    <property type="entry name" value="D12N6MTFRASE"/>
</dbReference>
<evidence type="ECO:0000256" key="2">
    <source>
        <dbReference type="ARBA" id="ARBA00011900"/>
    </source>
</evidence>
<comment type="catalytic activity">
    <reaction evidence="6 8">
        <text>a 2'-deoxyadenosine in DNA + S-adenosyl-L-methionine = an N(6)-methyl-2'-deoxyadenosine in DNA + S-adenosyl-L-homocysteine + H(+)</text>
        <dbReference type="Rhea" id="RHEA:15197"/>
        <dbReference type="Rhea" id="RHEA-COMP:12418"/>
        <dbReference type="Rhea" id="RHEA-COMP:12419"/>
        <dbReference type="ChEBI" id="CHEBI:15378"/>
        <dbReference type="ChEBI" id="CHEBI:57856"/>
        <dbReference type="ChEBI" id="CHEBI:59789"/>
        <dbReference type="ChEBI" id="CHEBI:90615"/>
        <dbReference type="ChEBI" id="CHEBI:90616"/>
        <dbReference type="EC" id="2.1.1.72"/>
    </reaction>
</comment>
<keyword evidence="3 8" id="KW-0489">Methyltransferase</keyword>
<evidence type="ECO:0000313" key="10">
    <source>
        <dbReference type="Proteomes" id="UP000018550"/>
    </source>
</evidence>
<dbReference type="InterPro" id="IPR029063">
    <property type="entry name" value="SAM-dependent_MTases_sf"/>
</dbReference>
<dbReference type="SUPFAM" id="SSF53335">
    <property type="entry name" value="S-adenosyl-L-methionine-dependent methyltransferases"/>
    <property type="match status" value="1"/>
</dbReference>
<dbReference type="PANTHER" id="PTHR30481:SF3">
    <property type="entry name" value="DNA ADENINE METHYLASE"/>
    <property type="match status" value="1"/>
</dbReference>
<gene>
    <name evidence="9" type="primary">dam</name>
    <name evidence="9" type="ORF">SAPIS_v1c04350</name>
</gene>
<dbReference type="REBASE" id="74497">
    <property type="entry name" value="M.SapB31ORF4350P"/>
</dbReference>
<dbReference type="GO" id="GO:0043565">
    <property type="term" value="F:sequence-specific DNA binding"/>
    <property type="evidence" value="ECO:0007669"/>
    <property type="project" value="TreeGrafter"/>
</dbReference>